<gene>
    <name evidence="1" type="ORF">FNV43_RR00632</name>
</gene>
<proteinExistence type="predicted"/>
<protein>
    <submittedName>
        <fullName evidence="1">Uncharacterized protein</fullName>
    </submittedName>
</protein>
<sequence length="105" mass="12076">MRFQVSYSWGSVAGLRGLYWLQVDCDFGLQKHVVNCWEFEFDLAQEEAEVAFWRFLELIEGIALSVVVFFVRVRGCRDSINTSHTQAILSFGKIGLYFTDLDIGL</sequence>
<accession>A0A8K0MS51</accession>
<dbReference type="Proteomes" id="UP000796880">
    <property type="component" value="Unassembled WGS sequence"/>
</dbReference>
<reference evidence="1" key="1">
    <citation type="submission" date="2020-03" db="EMBL/GenBank/DDBJ databases">
        <title>A high-quality chromosome-level genome assembly of a woody plant with both climbing and erect habits, Rhamnella rubrinervis.</title>
        <authorList>
            <person name="Lu Z."/>
            <person name="Yang Y."/>
            <person name="Zhu X."/>
            <person name="Sun Y."/>
        </authorList>
    </citation>
    <scope>NUCLEOTIDE SEQUENCE</scope>
    <source>
        <strain evidence="1">BYM</strain>
        <tissue evidence="1">Leaf</tissue>
    </source>
</reference>
<dbReference type="AlphaFoldDB" id="A0A8K0MS51"/>
<evidence type="ECO:0000313" key="2">
    <source>
        <dbReference type="Proteomes" id="UP000796880"/>
    </source>
</evidence>
<name>A0A8K0MS51_9ROSA</name>
<evidence type="ECO:0000313" key="1">
    <source>
        <dbReference type="EMBL" id="KAF3455989.1"/>
    </source>
</evidence>
<dbReference type="EMBL" id="VOIH02000001">
    <property type="protein sequence ID" value="KAF3455989.1"/>
    <property type="molecule type" value="Genomic_DNA"/>
</dbReference>
<organism evidence="1 2">
    <name type="scientific">Rhamnella rubrinervis</name>
    <dbReference type="NCBI Taxonomy" id="2594499"/>
    <lineage>
        <taxon>Eukaryota</taxon>
        <taxon>Viridiplantae</taxon>
        <taxon>Streptophyta</taxon>
        <taxon>Embryophyta</taxon>
        <taxon>Tracheophyta</taxon>
        <taxon>Spermatophyta</taxon>
        <taxon>Magnoliopsida</taxon>
        <taxon>eudicotyledons</taxon>
        <taxon>Gunneridae</taxon>
        <taxon>Pentapetalae</taxon>
        <taxon>rosids</taxon>
        <taxon>fabids</taxon>
        <taxon>Rosales</taxon>
        <taxon>Rhamnaceae</taxon>
        <taxon>rhamnoid group</taxon>
        <taxon>Rhamneae</taxon>
        <taxon>Rhamnella</taxon>
    </lineage>
</organism>
<keyword evidence="2" id="KW-1185">Reference proteome</keyword>
<comment type="caution">
    <text evidence="1">The sequence shown here is derived from an EMBL/GenBank/DDBJ whole genome shotgun (WGS) entry which is preliminary data.</text>
</comment>